<reference evidence="1 2" key="1">
    <citation type="submission" date="2019-11" db="EMBL/GenBank/DDBJ databases">
        <authorList>
            <person name="Holert J."/>
        </authorList>
    </citation>
    <scope>NUCLEOTIDE SEQUENCE [LARGE SCALE GENOMIC DNA]</scope>
    <source>
        <strain evidence="1">BC8_1</strain>
    </source>
</reference>
<sequence length="91" mass="10586">MTIDREALNDEFRSEIEKLLRSGMPDLVVEGYMKAKVRTLADRHSAEQWRDLRAYVDEVGEQAHQGDPVKKARVDHFNDMFIAELKKRQGV</sequence>
<protein>
    <submittedName>
        <fullName evidence="1">Uncharacterized protein</fullName>
    </submittedName>
</protein>
<dbReference type="EMBL" id="CACSIP010000035">
    <property type="protein sequence ID" value="CAA0129296.1"/>
    <property type="molecule type" value="Genomic_DNA"/>
</dbReference>
<name>A0A5S9R3W0_MYCVN</name>
<accession>A0A5S9R3W0</accession>
<dbReference type="AlphaFoldDB" id="A0A5S9R3W0"/>
<evidence type="ECO:0000313" key="1">
    <source>
        <dbReference type="EMBL" id="CAA0129296.1"/>
    </source>
</evidence>
<evidence type="ECO:0000313" key="2">
    <source>
        <dbReference type="Proteomes" id="UP000430146"/>
    </source>
</evidence>
<proteinExistence type="predicted"/>
<keyword evidence="2" id="KW-1185">Reference proteome</keyword>
<dbReference type="Proteomes" id="UP000430146">
    <property type="component" value="Unassembled WGS sequence"/>
</dbReference>
<organism evidence="1 2">
    <name type="scientific">Mycolicibacterium vanbaalenii</name>
    <name type="common">Mycobacterium vanbaalenii</name>
    <dbReference type="NCBI Taxonomy" id="110539"/>
    <lineage>
        <taxon>Bacteria</taxon>
        <taxon>Bacillati</taxon>
        <taxon>Actinomycetota</taxon>
        <taxon>Actinomycetes</taxon>
        <taxon>Mycobacteriales</taxon>
        <taxon>Mycobacteriaceae</taxon>
        <taxon>Mycolicibacterium</taxon>
    </lineage>
</organism>
<dbReference type="RefSeq" id="WP_159233488.1">
    <property type="nucleotide sequence ID" value="NZ_CACSIP010000035.1"/>
</dbReference>
<gene>
    <name evidence="1" type="ORF">AELLOGFF_05522</name>
</gene>